<comment type="catalytic activity">
    <reaction evidence="1">
        <text>Hydrolysis of terminal, non-reducing alpha-D-galactose residues in alpha-D-galactosides, including galactose oligosaccharides, galactomannans and galactolipids.</text>
        <dbReference type="EC" id="3.2.1.22"/>
    </reaction>
</comment>
<gene>
    <name evidence="10" type="ORF">H9I45_04740</name>
</gene>
<dbReference type="InterPro" id="IPR011050">
    <property type="entry name" value="Pectin_lyase_fold/virulence"/>
</dbReference>
<evidence type="ECO:0000256" key="7">
    <source>
        <dbReference type="SAM" id="SignalP"/>
    </source>
</evidence>
<feature type="domain" description="GLAA-B beta-barrel" evidence="9">
    <location>
        <begin position="352"/>
        <end position="414"/>
    </location>
</feature>
<evidence type="ECO:0000313" key="10">
    <source>
        <dbReference type="EMBL" id="QOD61757.1"/>
    </source>
</evidence>
<dbReference type="GO" id="GO:0004557">
    <property type="term" value="F:alpha-galactosidase activity"/>
    <property type="evidence" value="ECO:0007669"/>
    <property type="project" value="UniProtKB-EC"/>
</dbReference>
<protein>
    <submittedName>
        <fullName evidence="10">Alpha-1,3-galactosidase B</fullName>
    </submittedName>
</protein>
<dbReference type="InterPro" id="IPR006626">
    <property type="entry name" value="PbH1"/>
</dbReference>
<dbReference type="InterPro" id="IPR057275">
    <property type="entry name" value="Beta-barrel_GLAA-B_I"/>
</dbReference>
<dbReference type="Pfam" id="PF23763">
    <property type="entry name" value="Beta-barrel_GLAA-B_I"/>
    <property type="match status" value="1"/>
</dbReference>
<dbReference type="RefSeq" id="WP_140422724.1">
    <property type="nucleotide sequence ID" value="NZ_CP061813.1"/>
</dbReference>
<evidence type="ECO:0000259" key="9">
    <source>
        <dbReference type="Pfam" id="PF23764"/>
    </source>
</evidence>
<comment type="catalytic activity">
    <reaction evidence="2">
        <text>Hydrolysis of terminal, non-reducing branched (1-&gt;3)-alpha-D-galactosidic residues, producing free D-galactose.</text>
        <dbReference type="EC" id="3.2.1.n1"/>
    </reaction>
</comment>
<keyword evidence="6" id="KW-0326">Glycosidase</keyword>
<evidence type="ECO:0000313" key="11">
    <source>
        <dbReference type="Proteomes" id="UP000516764"/>
    </source>
</evidence>
<dbReference type="Pfam" id="PF23764">
    <property type="entry name" value="Beta-barrel_GLAA-B_II"/>
    <property type="match status" value="1"/>
</dbReference>
<evidence type="ECO:0000256" key="2">
    <source>
        <dbReference type="ARBA" id="ARBA00001271"/>
    </source>
</evidence>
<dbReference type="KEGG" id="phal:H9I45_04740"/>
<evidence type="ECO:0000259" key="8">
    <source>
        <dbReference type="Pfam" id="PF23763"/>
    </source>
</evidence>
<name>A0A7L8AIG3_9FLAO</name>
<evidence type="ECO:0000256" key="3">
    <source>
        <dbReference type="ARBA" id="ARBA00022729"/>
    </source>
</evidence>
<evidence type="ECO:0000256" key="4">
    <source>
        <dbReference type="ARBA" id="ARBA00022737"/>
    </source>
</evidence>
<dbReference type="EMBL" id="CP061813">
    <property type="protein sequence ID" value="QOD61757.1"/>
    <property type="molecule type" value="Genomic_DNA"/>
</dbReference>
<dbReference type="SMART" id="SM00710">
    <property type="entry name" value="PbH1"/>
    <property type="match status" value="7"/>
</dbReference>
<dbReference type="AlphaFoldDB" id="A0A7L8AIG3"/>
<sequence length="624" mass="70911">MRTLFASFIITLFLMSCNSSSEIKIINVNDFGIQPNTKESITSKINKIIEGLDNEPVTIVFPKGRYDFYPDSTYFKPYFETNTYDINPKRLAIFIQNKKNITIDANHSDFVYHGHIQPFTIDNSENIEIKNLTIDWDQPLTAEAKVLEADSEHLLVEIDTVQFPHKVLKDKVVFSADDWKANWRLSGGSWLIEYDKNHIIPAFTGDHGTVNGKLKEVVYSKVGTNKLLMKGEFTKTPAVGNYLIMRHSDRDHAGIFLFHSKNLKLENIDVYHTSGLGILSQYCENITMKKVNMIPNPKKNRYLSGHDDGLHFMGCKGDIIVDNCDAQGLMDDAINIHGTYVPVLERVNDTVLKCSYAHDMSLGLIWAKENDKVSFVNKKNMISLGTSVVKSFTQIDEKTFTVEFKNKIPEELSKDFSLENMSWTPTATITNCFIGSNRARGYLISTPKKVVIENNIFETSGSAILIAGDANYWYESGAVTDITIRNNEFKYPCNSSAYQFCKAIISIYPEIPEADANQPYHNNITIENNSFNPSDYPILFAKSVDGLQFNNNKITRSYAYTPWHSQKQNFFLDACKNVEISGNTVDKNLLGKNIILKNMSSKELDLKNKEFSLELFKEVKNNLK</sequence>
<evidence type="ECO:0000256" key="6">
    <source>
        <dbReference type="ARBA" id="ARBA00023295"/>
    </source>
</evidence>
<keyword evidence="5" id="KW-0378">Hydrolase</keyword>
<dbReference type="SUPFAM" id="SSF51126">
    <property type="entry name" value="Pectin lyase-like"/>
    <property type="match status" value="1"/>
</dbReference>
<evidence type="ECO:0000256" key="1">
    <source>
        <dbReference type="ARBA" id="ARBA00001255"/>
    </source>
</evidence>
<dbReference type="PROSITE" id="PS51257">
    <property type="entry name" value="PROKAR_LIPOPROTEIN"/>
    <property type="match status" value="1"/>
</dbReference>
<evidence type="ECO:0000256" key="5">
    <source>
        <dbReference type="ARBA" id="ARBA00022801"/>
    </source>
</evidence>
<proteinExistence type="predicted"/>
<dbReference type="InterPro" id="IPR012334">
    <property type="entry name" value="Pectin_lyas_fold"/>
</dbReference>
<dbReference type="InterPro" id="IPR056441">
    <property type="entry name" value="Beta-barrel_GLAA-B_II"/>
</dbReference>
<dbReference type="Gene3D" id="2.160.20.10">
    <property type="entry name" value="Single-stranded right-handed beta-helix, Pectin lyase-like"/>
    <property type="match status" value="3"/>
</dbReference>
<keyword evidence="11" id="KW-1185">Reference proteome</keyword>
<keyword evidence="4" id="KW-0677">Repeat</keyword>
<accession>A0A7L8AIG3</accession>
<keyword evidence="3 7" id="KW-0732">Signal</keyword>
<dbReference type="OrthoDB" id="9807299at2"/>
<feature type="signal peptide" evidence="7">
    <location>
        <begin position="1"/>
        <end position="21"/>
    </location>
</feature>
<reference evidence="10 11" key="1">
    <citation type="journal article" date="2016" name="Int. J. Syst. Evol. Microbiol.">
        <title>Polaribacter haliotis sp. nov., isolated from the gut of abalone Haliotis discus hannai.</title>
        <authorList>
            <person name="Kim Y.O."/>
            <person name="Park I.S."/>
            <person name="Park S."/>
            <person name="Nam B.H."/>
            <person name="Park J.M."/>
            <person name="Kim D.G."/>
            <person name="Yoon J.H."/>
        </authorList>
    </citation>
    <scope>NUCLEOTIDE SEQUENCE [LARGE SCALE GENOMIC DNA]</scope>
    <source>
        <strain evidence="10 11">KCTC 52418</strain>
    </source>
</reference>
<dbReference type="Proteomes" id="UP000516764">
    <property type="component" value="Chromosome"/>
</dbReference>
<feature type="chain" id="PRO_5032587944" evidence="7">
    <location>
        <begin position="22"/>
        <end position="624"/>
    </location>
</feature>
<organism evidence="10 11">
    <name type="scientific">Polaribacter haliotis</name>
    <dbReference type="NCBI Taxonomy" id="1888915"/>
    <lineage>
        <taxon>Bacteria</taxon>
        <taxon>Pseudomonadati</taxon>
        <taxon>Bacteroidota</taxon>
        <taxon>Flavobacteriia</taxon>
        <taxon>Flavobacteriales</taxon>
        <taxon>Flavobacteriaceae</taxon>
    </lineage>
</organism>
<feature type="domain" description="GLAA-B beta-barrel" evidence="8">
    <location>
        <begin position="142"/>
        <end position="243"/>
    </location>
</feature>